<dbReference type="AlphaFoldDB" id="I5B1S3"/>
<gene>
    <name evidence="1" type="ORF">DespoDRAFT_01500</name>
</gene>
<dbReference type="HOGENOM" id="CLU_2896796_0_0_7"/>
<reference evidence="1 2" key="2">
    <citation type="submission" date="2012-02" db="EMBL/GenBank/DDBJ databases">
        <title>Improved High-Quality Draft sequence of Desulfobacter postgatei 2ac9.</title>
        <authorList>
            <consortium name="US DOE Joint Genome Institute"/>
            <person name="Lucas S."/>
            <person name="Han J."/>
            <person name="Lapidus A."/>
            <person name="Cheng J.-F."/>
            <person name="Goodwin L."/>
            <person name="Pitluck S."/>
            <person name="Peters L."/>
            <person name="Ovchinnikova G."/>
            <person name="Held B."/>
            <person name="Detter J.C."/>
            <person name="Han C."/>
            <person name="Tapia R."/>
            <person name="Land M."/>
            <person name="Hauser L."/>
            <person name="Kyrpides N."/>
            <person name="Ivanova N."/>
            <person name="Pagani I."/>
            <person name="Orellana R."/>
            <person name="Lovley D."/>
            <person name="Woyke T."/>
        </authorList>
    </citation>
    <scope>NUCLEOTIDE SEQUENCE [LARGE SCALE GENOMIC DNA]</scope>
    <source>
        <strain evidence="1 2">2ac9</strain>
    </source>
</reference>
<evidence type="ECO:0000313" key="1">
    <source>
        <dbReference type="EMBL" id="EIM63436.1"/>
    </source>
</evidence>
<dbReference type="RefSeq" id="WP_004072507.1">
    <property type="nucleotide sequence ID" value="NZ_CM001488.1"/>
</dbReference>
<dbReference type="STRING" id="879212.DespoDRAFT_01500"/>
<evidence type="ECO:0000313" key="2">
    <source>
        <dbReference type="Proteomes" id="UP000005778"/>
    </source>
</evidence>
<sequence>MVHTPLTFDLAHPGSLEKQIEGIEKNGIPDALRVDPDYRWLDWESSTRMLLDKINKMLLTFK</sequence>
<accession>I5B1S3</accession>
<dbReference type="EMBL" id="CM001488">
    <property type="protein sequence ID" value="EIM63436.1"/>
    <property type="molecule type" value="Genomic_DNA"/>
</dbReference>
<dbReference type="Proteomes" id="UP000005778">
    <property type="component" value="Chromosome"/>
</dbReference>
<proteinExistence type="predicted"/>
<organism evidence="1 2">
    <name type="scientific">Desulfobacter postgatei 2ac9</name>
    <dbReference type="NCBI Taxonomy" id="879212"/>
    <lineage>
        <taxon>Bacteria</taxon>
        <taxon>Pseudomonadati</taxon>
        <taxon>Thermodesulfobacteriota</taxon>
        <taxon>Desulfobacteria</taxon>
        <taxon>Desulfobacterales</taxon>
        <taxon>Desulfobacteraceae</taxon>
        <taxon>Desulfobacter</taxon>
    </lineage>
</organism>
<name>I5B1S3_9BACT</name>
<keyword evidence="2" id="KW-1185">Reference proteome</keyword>
<protein>
    <submittedName>
        <fullName evidence="1">Uncharacterized protein</fullName>
    </submittedName>
</protein>
<reference evidence="1 2" key="1">
    <citation type="submission" date="2011-09" db="EMBL/GenBank/DDBJ databases">
        <authorList>
            <consortium name="US DOE Joint Genome Institute (JGI-PGF)"/>
            <person name="Lucas S."/>
            <person name="Han J."/>
            <person name="Lapidus A."/>
            <person name="Cheng J.-F."/>
            <person name="Goodwin L."/>
            <person name="Pitluck S."/>
            <person name="Peters L."/>
            <person name="Land M.L."/>
            <person name="Hauser L."/>
            <person name="Orellana R."/>
            <person name="Lovley D."/>
            <person name="Woyke T.J."/>
        </authorList>
    </citation>
    <scope>NUCLEOTIDE SEQUENCE [LARGE SCALE GENOMIC DNA]</scope>
    <source>
        <strain evidence="1 2">2ac9</strain>
    </source>
</reference>